<gene>
    <name evidence="3" type="ORF">B2A_10581</name>
</gene>
<name>T0Z9B3_9ZZZZ</name>
<reference evidence="3" key="1">
    <citation type="submission" date="2013-08" db="EMBL/GenBank/DDBJ databases">
        <authorList>
            <person name="Mendez C."/>
            <person name="Richter M."/>
            <person name="Ferrer M."/>
            <person name="Sanchez J."/>
        </authorList>
    </citation>
    <scope>NUCLEOTIDE SEQUENCE</scope>
</reference>
<protein>
    <submittedName>
        <fullName evidence="3">Tn7-like transposition protein D</fullName>
    </submittedName>
</protein>
<proteinExistence type="predicted"/>
<evidence type="ECO:0000259" key="2">
    <source>
        <dbReference type="Pfam" id="PF15978"/>
    </source>
</evidence>
<organism evidence="3">
    <name type="scientific">mine drainage metagenome</name>
    <dbReference type="NCBI Taxonomy" id="410659"/>
    <lineage>
        <taxon>unclassified sequences</taxon>
        <taxon>metagenomes</taxon>
        <taxon>ecological metagenomes</taxon>
    </lineage>
</organism>
<dbReference type="InterPro" id="IPR032750">
    <property type="entry name" value="TnsD_C"/>
</dbReference>
<dbReference type="AlphaFoldDB" id="T0Z9B3"/>
<reference evidence="3" key="2">
    <citation type="journal article" date="2014" name="ISME J.">
        <title>Microbial stratification in low pH oxic and suboxic macroscopic growths along an acid mine drainage.</title>
        <authorList>
            <person name="Mendez-Garcia C."/>
            <person name="Mesa V."/>
            <person name="Sprenger R.R."/>
            <person name="Richter M."/>
            <person name="Diez M.S."/>
            <person name="Solano J."/>
            <person name="Bargiela R."/>
            <person name="Golyshina O.V."/>
            <person name="Manteca A."/>
            <person name="Ramos J.L."/>
            <person name="Gallego J.R."/>
            <person name="Llorente I."/>
            <person name="Martins Dos Santos V.A."/>
            <person name="Jensen O.N."/>
            <person name="Pelaez A.I."/>
            <person name="Sanchez J."/>
            <person name="Ferrer M."/>
        </authorList>
    </citation>
    <scope>NUCLEOTIDE SEQUENCE</scope>
</reference>
<feature type="domain" description="Transposon Tn7 transposition protein TnsD C-terminal" evidence="2">
    <location>
        <begin position="7"/>
        <end position="226"/>
    </location>
</feature>
<feature type="non-terminal residue" evidence="3">
    <location>
        <position position="263"/>
    </location>
</feature>
<comment type="caution">
    <text evidence="3">The sequence shown here is derived from an EMBL/GenBank/DDBJ whole genome shotgun (WGS) entry which is preliminary data.</text>
</comment>
<evidence type="ECO:0000256" key="1">
    <source>
        <dbReference type="SAM" id="MobiDB-lite"/>
    </source>
</evidence>
<evidence type="ECO:0000313" key="3">
    <source>
        <dbReference type="EMBL" id="EQD41608.1"/>
    </source>
</evidence>
<feature type="region of interest" description="Disordered" evidence="1">
    <location>
        <begin position="233"/>
        <end position="263"/>
    </location>
</feature>
<accession>T0Z9B3</accession>
<dbReference type="Pfam" id="PF15978">
    <property type="entry name" value="TnsD"/>
    <property type="match status" value="1"/>
</dbReference>
<dbReference type="EMBL" id="AUZZ01007619">
    <property type="protein sequence ID" value="EQD41608.1"/>
    <property type="molecule type" value="Genomic_DNA"/>
</dbReference>
<sequence>MTTLWRIAQASTALLLDPPAARTPAGWTQYYRSEMQRSGLASSPTRMRQRELEAGLRAHYGACLRVLPGVMDGDRFTGDWLAGIVRQQRKAVDPLHHLLLQDYLRSLSAATSAFGEGPWACRNPLHRTGSKACIRAFSQHRNHNHTVAVFACTCGYVYTRMLRDDDPAPGTPRFQSFGPMLAPTLRTWIEERHSLREIGRRLELDPKTVVRLSASLGIDTPWSPKCPSWLHHPCATRRGPQGDTVRESRPRRRNTAMPPRRNW</sequence>